<dbReference type="Proteomes" id="UP001183824">
    <property type="component" value="Unassembled WGS sequence"/>
</dbReference>
<feature type="compositionally biased region" description="Basic and acidic residues" evidence="1">
    <location>
        <begin position="130"/>
        <end position="141"/>
    </location>
</feature>
<evidence type="ECO:0000313" key="3">
    <source>
        <dbReference type="EMBL" id="MDT0484020.1"/>
    </source>
</evidence>
<feature type="domain" description="Glyceraldehyde 3-phosphate dehydrogenase NAD(P) binding" evidence="2">
    <location>
        <begin position="3"/>
        <end position="87"/>
    </location>
</feature>
<dbReference type="SUPFAM" id="SSF51735">
    <property type="entry name" value="NAD(P)-binding Rossmann-fold domains"/>
    <property type="match status" value="1"/>
</dbReference>
<organism evidence="3 4">
    <name type="scientific">Streptomyces doebereineriae</name>
    <dbReference type="NCBI Taxonomy" id="3075528"/>
    <lineage>
        <taxon>Bacteria</taxon>
        <taxon>Bacillati</taxon>
        <taxon>Actinomycetota</taxon>
        <taxon>Actinomycetes</taxon>
        <taxon>Kitasatosporales</taxon>
        <taxon>Streptomycetaceae</taxon>
        <taxon>Streptomyces</taxon>
    </lineage>
</organism>
<evidence type="ECO:0000313" key="4">
    <source>
        <dbReference type="Proteomes" id="UP001183824"/>
    </source>
</evidence>
<dbReference type="Gene3D" id="3.40.50.720">
    <property type="entry name" value="NAD(P)-binding Rossmann-like Domain"/>
    <property type="match status" value="1"/>
</dbReference>
<name>A0ABU2VEM5_9ACTN</name>
<accession>A0ABU2VEM5</accession>
<protein>
    <submittedName>
        <fullName evidence="3">Glyceraldehyde 3-phosphate dehydrogenase NAD-binding domain-containing protein</fullName>
    </submittedName>
</protein>
<evidence type="ECO:0000256" key="1">
    <source>
        <dbReference type="SAM" id="MobiDB-lite"/>
    </source>
</evidence>
<dbReference type="EMBL" id="JAVREZ010000010">
    <property type="protein sequence ID" value="MDT0484020.1"/>
    <property type="molecule type" value="Genomic_DNA"/>
</dbReference>
<dbReference type="InterPro" id="IPR020828">
    <property type="entry name" value="GlycerAld_3-P_DH_NAD(P)-bd"/>
</dbReference>
<feature type="compositionally biased region" description="Polar residues" evidence="1">
    <location>
        <begin position="91"/>
        <end position="102"/>
    </location>
</feature>
<feature type="region of interest" description="Disordered" evidence="1">
    <location>
        <begin position="73"/>
        <end position="155"/>
    </location>
</feature>
<evidence type="ECO:0000259" key="2">
    <source>
        <dbReference type="SMART" id="SM00846"/>
    </source>
</evidence>
<proteinExistence type="predicted"/>
<reference evidence="4" key="1">
    <citation type="submission" date="2023-07" db="EMBL/GenBank/DDBJ databases">
        <title>30 novel species of actinomycetes from the DSMZ collection.</title>
        <authorList>
            <person name="Nouioui I."/>
        </authorList>
    </citation>
    <scope>NUCLEOTIDE SEQUENCE [LARGE SCALE GENOMIC DNA]</scope>
    <source>
        <strain evidence="4">DSM 41640</strain>
    </source>
</reference>
<sequence length="155" mass="16760">MAMRVGINAFGRIGPTCLRAALDRAEAGIQDVRMVAINDIASPTTLAHLLAYDSTFGRIGRDVAHTVVIFGHGPRRRRLTHPNGDRCRRSPVSSSAPGTTSAKHGADRPPRCPDSPWAPSPNRWTLEVPRGLEETPDDGHRAPPTLGPHLARAKK</sequence>
<dbReference type="Pfam" id="PF00044">
    <property type="entry name" value="Gp_dh_N"/>
    <property type="match status" value="1"/>
</dbReference>
<dbReference type="SMART" id="SM00846">
    <property type="entry name" value="Gp_dh_N"/>
    <property type="match status" value="1"/>
</dbReference>
<gene>
    <name evidence="3" type="ORF">RNB18_28085</name>
</gene>
<dbReference type="RefSeq" id="WP_311716887.1">
    <property type="nucleotide sequence ID" value="NZ_JAVREZ010000010.1"/>
</dbReference>
<comment type="caution">
    <text evidence="3">The sequence shown here is derived from an EMBL/GenBank/DDBJ whole genome shotgun (WGS) entry which is preliminary data.</text>
</comment>
<keyword evidence="4" id="KW-1185">Reference proteome</keyword>
<dbReference type="InterPro" id="IPR036291">
    <property type="entry name" value="NAD(P)-bd_dom_sf"/>
</dbReference>